<proteinExistence type="predicted"/>
<comment type="caution">
    <text evidence="3">The sequence shown here is derived from an EMBL/GenBank/DDBJ whole genome shotgun (WGS) entry which is preliminary data.</text>
</comment>
<dbReference type="EMBL" id="JANTQA010000015">
    <property type="protein sequence ID" value="KAJ3447956.1"/>
    <property type="molecule type" value="Genomic_DNA"/>
</dbReference>
<dbReference type="InterPro" id="IPR000210">
    <property type="entry name" value="BTB/POZ_dom"/>
</dbReference>
<dbReference type="CDD" id="cd18186">
    <property type="entry name" value="BTB_POZ_ZBTB_KLHL-like"/>
    <property type="match status" value="1"/>
</dbReference>
<sequence length="567" mass="65508">MDLLVFGKTKGFFGQENKKITTNPSQVKNINKAKIKQIVSSHTKICFLKENGTILQIDLKSNDQLEFNEHKFVSIACGYSHFIALSKEFKIYSWDTDSQTGCIGHGRTGDKSTPTLIENVKNINFKSIVCGNFHSLCLTHDNILYGFGNNIHGELGTGERFNFAQPQIVHKNVIKIWSGFSWNSFIQKSDNTLLGFGFNGGGSLGIGSYACDILTPRIVIIPVSLQGNISISLLSQSTYLLNDRQLFVCGSKNETKLTKSYNKFIEHPKFINIPIQSVSCSHNYVFIVTCDQEIYLLGDPKFSEKNKENFHWQKLSFKIPPNYDQIYVGHNNTIFLKQSFSTLIQDFSNLLKSKEFTDIKISKINLHSKWISTRLGVNFDQELIDYLSKFDLKTIEILSNWIYSDRIINKKILNPIFQKFGIQPNQKTLKLDLINLYNNNNSKDFSILIPIDDDEMENDWKNESVDKNNLKNFYKIKVHKIILIARSNMFRDLFKHISHQEEYIKDFSKKSIEAMQIFIKFLYTDKINLNADSCNEFIFQDLEDAAEYYQLNENSTFKYQLNKIFNN</sequence>
<dbReference type="Gene3D" id="3.30.710.10">
    <property type="entry name" value="Potassium Channel Kv1.1, Chain A"/>
    <property type="match status" value="1"/>
</dbReference>
<gene>
    <name evidence="3" type="ORF">M0812_00429</name>
</gene>
<dbReference type="Pfam" id="PF00651">
    <property type="entry name" value="BTB"/>
    <property type="match status" value="1"/>
</dbReference>
<dbReference type="SUPFAM" id="SSF50985">
    <property type="entry name" value="RCC1/BLIP-II"/>
    <property type="match status" value="1"/>
</dbReference>
<reference evidence="3" key="1">
    <citation type="submission" date="2022-08" db="EMBL/GenBank/DDBJ databases">
        <title>Novel sulphate-reducing endosymbionts in the free-living metamonad Anaeramoeba.</title>
        <authorList>
            <person name="Jerlstrom-Hultqvist J."/>
            <person name="Cepicka I."/>
            <person name="Gallot-Lavallee L."/>
            <person name="Salas-Leiva D."/>
            <person name="Curtis B.A."/>
            <person name="Zahonova K."/>
            <person name="Pipaliya S."/>
            <person name="Dacks J."/>
            <person name="Roger A.J."/>
        </authorList>
    </citation>
    <scope>NUCLEOTIDE SEQUENCE</scope>
    <source>
        <strain evidence="3">Busselton2</strain>
    </source>
</reference>
<feature type="repeat" description="RCC1" evidence="1">
    <location>
        <begin position="89"/>
        <end position="141"/>
    </location>
</feature>
<dbReference type="Proteomes" id="UP001146793">
    <property type="component" value="Unassembled WGS sequence"/>
</dbReference>
<protein>
    <recommendedName>
        <fullName evidence="2">BTB domain-containing protein</fullName>
    </recommendedName>
</protein>
<organism evidence="3 4">
    <name type="scientific">Anaeramoeba flamelloides</name>
    <dbReference type="NCBI Taxonomy" id="1746091"/>
    <lineage>
        <taxon>Eukaryota</taxon>
        <taxon>Metamonada</taxon>
        <taxon>Anaeramoebidae</taxon>
        <taxon>Anaeramoeba</taxon>
    </lineage>
</organism>
<evidence type="ECO:0000256" key="1">
    <source>
        <dbReference type="PROSITE-ProRule" id="PRU00235"/>
    </source>
</evidence>
<dbReference type="InterPro" id="IPR051553">
    <property type="entry name" value="Ran_GTPase-activating"/>
</dbReference>
<dbReference type="InterPro" id="IPR011333">
    <property type="entry name" value="SKP1/BTB/POZ_sf"/>
</dbReference>
<dbReference type="PANTHER" id="PTHR45982">
    <property type="entry name" value="REGULATOR OF CHROMOSOME CONDENSATION"/>
    <property type="match status" value="1"/>
</dbReference>
<dbReference type="PANTHER" id="PTHR45982:SF1">
    <property type="entry name" value="REGULATOR OF CHROMOSOME CONDENSATION"/>
    <property type="match status" value="1"/>
</dbReference>
<evidence type="ECO:0000259" key="2">
    <source>
        <dbReference type="PROSITE" id="PS50097"/>
    </source>
</evidence>
<dbReference type="InterPro" id="IPR000408">
    <property type="entry name" value="Reg_chr_condens"/>
</dbReference>
<dbReference type="PROSITE" id="PS50012">
    <property type="entry name" value="RCC1_3"/>
    <property type="match status" value="1"/>
</dbReference>
<dbReference type="Pfam" id="PF00415">
    <property type="entry name" value="RCC1"/>
    <property type="match status" value="1"/>
</dbReference>
<feature type="domain" description="BTB" evidence="2">
    <location>
        <begin position="476"/>
        <end position="531"/>
    </location>
</feature>
<evidence type="ECO:0000313" key="3">
    <source>
        <dbReference type="EMBL" id="KAJ3447956.1"/>
    </source>
</evidence>
<dbReference type="PROSITE" id="PS50097">
    <property type="entry name" value="BTB"/>
    <property type="match status" value="1"/>
</dbReference>
<dbReference type="Gene3D" id="2.130.10.30">
    <property type="entry name" value="Regulator of chromosome condensation 1/beta-lactamase-inhibitor protein II"/>
    <property type="match status" value="1"/>
</dbReference>
<dbReference type="GO" id="GO:0005085">
    <property type="term" value="F:guanyl-nucleotide exchange factor activity"/>
    <property type="evidence" value="ECO:0007669"/>
    <property type="project" value="TreeGrafter"/>
</dbReference>
<name>A0AAV8A4L7_9EUKA</name>
<dbReference type="GO" id="GO:0005737">
    <property type="term" value="C:cytoplasm"/>
    <property type="evidence" value="ECO:0007669"/>
    <property type="project" value="TreeGrafter"/>
</dbReference>
<accession>A0AAV8A4L7</accession>
<dbReference type="AlphaFoldDB" id="A0AAV8A4L7"/>
<evidence type="ECO:0000313" key="4">
    <source>
        <dbReference type="Proteomes" id="UP001146793"/>
    </source>
</evidence>
<dbReference type="SUPFAM" id="SSF54695">
    <property type="entry name" value="POZ domain"/>
    <property type="match status" value="1"/>
</dbReference>
<dbReference type="InterPro" id="IPR009091">
    <property type="entry name" value="RCC1/BLIP-II"/>
</dbReference>